<dbReference type="EC" id="2.7.11.24" evidence="8"/>
<feature type="region of interest" description="Disordered" evidence="9">
    <location>
        <begin position="1"/>
        <end position="125"/>
    </location>
</feature>
<dbReference type="InterPro" id="IPR050117">
    <property type="entry name" value="MAPK"/>
</dbReference>
<protein>
    <recommendedName>
        <fullName evidence="8">Mitogen-activated protein kinase</fullName>
        <ecNumber evidence="8">2.7.11.24</ecNumber>
    </recommendedName>
</protein>
<evidence type="ECO:0000259" key="10">
    <source>
        <dbReference type="PROSITE" id="PS50011"/>
    </source>
</evidence>
<keyword evidence="2 8" id="KW-0808">Transferase</keyword>
<dbReference type="EMBL" id="JBGBPQ010000001">
    <property type="protein sequence ID" value="KAL1530327.1"/>
    <property type="molecule type" value="Genomic_DNA"/>
</dbReference>
<dbReference type="Pfam" id="PF00069">
    <property type="entry name" value="Pkinase"/>
    <property type="match status" value="1"/>
</dbReference>
<dbReference type="SMART" id="SM00220">
    <property type="entry name" value="S_TKc"/>
    <property type="match status" value="1"/>
</dbReference>
<dbReference type="PANTHER" id="PTHR24055">
    <property type="entry name" value="MITOGEN-ACTIVATED PROTEIN KINASE"/>
    <property type="match status" value="1"/>
</dbReference>
<dbReference type="Proteomes" id="UP001515480">
    <property type="component" value="Unassembled WGS sequence"/>
</dbReference>
<reference evidence="11 12" key="1">
    <citation type="journal article" date="2024" name="Science">
        <title>Giant polyketide synthase enzymes in the biosynthesis of giant marine polyether toxins.</title>
        <authorList>
            <person name="Fallon T.R."/>
            <person name="Shende V.V."/>
            <person name="Wierzbicki I.H."/>
            <person name="Pendleton A.L."/>
            <person name="Watervoot N.F."/>
            <person name="Auber R.P."/>
            <person name="Gonzalez D.J."/>
            <person name="Wisecaver J.H."/>
            <person name="Moore B.S."/>
        </authorList>
    </citation>
    <scope>NUCLEOTIDE SEQUENCE [LARGE SCALE GENOMIC DNA]</scope>
    <source>
        <strain evidence="11 12">12B1</strain>
    </source>
</reference>
<dbReference type="AlphaFoldDB" id="A0AB34KAU6"/>
<keyword evidence="12" id="KW-1185">Reference proteome</keyword>
<feature type="domain" description="Protein kinase" evidence="10">
    <location>
        <begin position="152"/>
        <end position="444"/>
    </location>
</feature>
<comment type="caution">
    <text evidence="11">The sequence shown here is derived from an EMBL/GenBank/DDBJ whole genome shotgun (WGS) entry which is preliminary data.</text>
</comment>
<evidence type="ECO:0000256" key="1">
    <source>
        <dbReference type="ARBA" id="ARBA00022527"/>
    </source>
</evidence>
<dbReference type="PROSITE" id="PS01351">
    <property type="entry name" value="MAPK"/>
    <property type="match status" value="1"/>
</dbReference>
<evidence type="ECO:0000256" key="3">
    <source>
        <dbReference type="ARBA" id="ARBA00022741"/>
    </source>
</evidence>
<keyword evidence="1 7" id="KW-0723">Serine/threonine-protein kinase</keyword>
<dbReference type="InterPro" id="IPR003527">
    <property type="entry name" value="MAP_kinase_CS"/>
</dbReference>
<dbReference type="InterPro" id="IPR011009">
    <property type="entry name" value="Kinase-like_dom_sf"/>
</dbReference>
<dbReference type="FunFam" id="3.30.200.20:FF:000046">
    <property type="entry name" value="Mitogen-activated protein kinase"/>
    <property type="match status" value="1"/>
</dbReference>
<dbReference type="SUPFAM" id="SSF56112">
    <property type="entry name" value="Protein kinase-like (PK-like)"/>
    <property type="match status" value="1"/>
</dbReference>
<feature type="compositionally biased region" description="Polar residues" evidence="9">
    <location>
        <begin position="114"/>
        <end position="125"/>
    </location>
</feature>
<dbReference type="Gene3D" id="1.10.510.10">
    <property type="entry name" value="Transferase(Phosphotransferase) domain 1"/>
    <property type="match status" value="1"/>
</dbReference>
<dbReference type="FunFam" id="1.10.510.10:FF:000040">
    <property type="entry name" value="Mitogen-activated protein kinase"/>
    <property type="match status" value="1"/>
</dbReference>
<evidence type="ECO:0000256" key="9">
    <source>
        <dbReference type="SAM" id="MobiDB-lite"/>
    </source>
</evidence>
<keyword evidence="5 6" id="KW-0067">ATP-binding</keyword>
<proteinExistence type="inferred from homology"/>
<accession>A0AB34KAU6</accession>
<organism evidence="11 12">
    <name type="scientific">Prymnesium parvum</name>
    <name type="common">Toxic golden alga</name>
    <dbReference type="NCBI Taxonomy" id="97485"/>
    <lineage>
        <taxon>Eukaryota</taxon>
        <taxon>Haptista</taxon>
        <taxon>Haptophyta</taxon>
        <taxon>Prymnesiophyceae</taxon>
        <taxon>Prymnesiales</taxon>
        <taxon>Prymnesiaceae</taxon>
        <taxon>Prymnesium</taxon>
    </lineage>
</organism>
<comment type="similarity">
    <text evidence="8">Belongs to the protein kinase superfamily. Ser/Thr protein kinase family. MAP kinase subfamily.</text>
</comment>
<feature type="binding site" evidence="6">
    <location>
        <position position="182"/>
    </location>
    <ligand>
        <name>ATP</name>
        <dbReference type="ChEBI" id="CHEBI:30616"/>
    </ligand>
</feature>
<evidence type="ECO:0000256" key="8">
    <source>
        <dbReference type="RuleBase" id="RU361165"/>
    </source>
</evidence>
<evidence type="ECO:0000256" key="7">
    <source>
        <dbReference type="RuleBase" id="RU000304"/>
    </source>
</evidence>
<dbReference type="GO" id="GO:0004707">
    <property type="term" value="F:MAP kinase activity"/>
    <property type="evidence" value="ECO:0007669"/>
    <property type="project" value="UniProtKB-EC"/>
</dbReference>
<evidence type="ECO:0000256" key="2">
    <source>
        <dbReference type="ARBA" id="ARBA00022679"/>
    </source>
</evidence>
<dbReference type="CDD" id="cd07834">
    <property type="entry name" value="STKc_MAPK"/>
    <property type="match status" value="1"/>
</dbReference>
<dbReference type="PROSITE" id="PS00107">
    <property type="entry name" value="PROTEIN_KINASE_ATP"/>
    <property type="match status" value="1"/>
</dbReference>
<evidence type="ECO:0000313" key="12">
    <source>
        <dbReference type="Proteomes" id="UP001515480"/>
    </source>
</evidence>
<gene>
    <name evidence="11" type="ORF">AB1Y20_001236</name>
</gene>
<evidence type="ECO:0000256" key="6">
    <source>
        <dbReference type="PROSITE-ProRule" id="PRU10141"/>
    </source>
</evidence>
<dbReference type="GO" id="GO:0005524">
    <property type="term" value="F:ATP binding"/>
    <property type="evidence" value="ECO:0007669"/>
    <property type="project" value="UniProtKB-UniRule"/>
</dbReference>
<comment type="cofactor">
    <cofactor evidence="8">
        <name>Mg(2+)</name>
        <dbReference type="ChEBI" id="CHEBI:18420"/>
    </cofactor>
</comment>
<dbReference type="InterPro" id="IPR017441">
    <property type="entry name" value="Protein_kinase_ATP_BS"/>
</dbReference>
<dbReference type="PROSITE" id="PS50011">
    <property type="entry name" value="PROTEIN_KINASE_DOM"/>
    <property type="match status" value="1"/>
</dbReference>
<evidence type="ECO:0000256" key="5">
    <source>
        <dbReference type="ARBA" id="ARBA00022840"/>
    </source>
</evidence>
<sequence>MAGASPSPTDHAKCSSAAASCGQGGQISSAQSADGPGHLVSSSVERAVDGACTSHLAPSGKRSMARAEASDEVSASDVVSGGGCASFSGSRPIGEDPTPPSKVARHPGAPSGNAAPTASRGQQQLPLEFESTEAGTKRYNICGLKFEVTPEYELTRAVGQGANGLVCSACNLKNGQRVAIKKIPRAFEVDTDCKRLLREIKMLRHLQHVNVLSLVDILPPPGSKNEWKDVYIVSELMDTDLHYVIHSKQPLSESHIRYFLYQILSGMRSVHGCNVLHRDLKPGNVLVNKNCDVKICDFGLARGISDARAAKDLGLTEYVVTRWYRAPELLVDNQGYSTAIDVWSVGCIFAEMLGRKALFAGTDYLDQLRRIIDVLGSPSSEDLAFITNQQAEHFLRSLPARPSKNWVDVFPDISPQAAELLSMMLTFNPSARCSMEDALMSRYLAPLRLGRPLPPLEDNEFDTSYEMVDGDALRERIYEEMIEIRARQPQ</sequence>
<dbReference type="InterPro" id="IPR008271">
    <property type="entry name" value="Ser/Thr_kinase_AS"/>
</dbReference>
<dbReference type="PROSITE" id="PS00108">
    <property type="entry name" value="PROTEIN_KINASE_ST"/>
    <property type="match status" value="1"/>
</dbReference>
<keyword evidence="4 8" id="KW-0418">Kinase</keyword>
<name>A0AB34KAU6_PRYPA</name>
<comment type="catalytic activity">
    <reaction evidence="8">
        <text>L-threonyl-[protein] + ATP = O-phospho-L-threonyl-[protein] + ADP + H(+)</text>
        <dbReference type="Rhea" id="RHEA:46608"/>
        <dbReference type="Rhea" id="RHEA-COMP:11060"/>
        <dbReference type="Rhea" id="RHEA-COMP:11605"/>
        <dbReference type="ChEBI" id="CHEBI:15378"/>
        <dbReference type="ChEBI" id="CHEBI:30013"/>
        <dbReference type="ChEBI" id="CHEBI:30616"/>
        <dbReference type="ChEBI" id="CHEBI:61977"/>
        <dbReference type="ChEBI" id="CHEBI:456216"/>
        <dbReference type="EC" id="2.7.11.24"/>
    </reaction>
</comment>
<keyword evidence="3 6" id="KW-0547">Nucleotide-binding</keyword>
<dbReference type="Gene3D" id="3.30.200.20">
    <property type="entry name" value="Phosphorylase Kinase, domain 1"/>
    <property type="match status" value="1"/>
</dbReference>
<evidence type="ECO:0000313" key="11">
    <source>
        <dbReference type="EMBL" id="KAL1530327.1"/>
    </source>
</evidence>
<dbReference type="InterPro" id="IPR000719">
    <property type="entry name" value="Prot_kinase_dom"/>
</dbReference>
<comment type="activity regulation">
    <text evidence="8">Activated by threonine and tyrosine phosphorylation.</text>
</comment>
<keyword evidence="8" id="KW-0460">Magnesium</keyword>
<evidence type="ECO:0000256" key="4">
    <source>
        <dbReference type="ARBA" id="ARBA00022777"/>
    </source>
</evidence>